<keyword evidence="2" id="KW-1185">Reference proteome</keyword>
<gene>
    <name evidence="1" type="ORF">Amon02_000661500</name>
</gene>
<reference evidence="1" key="1">
    <citation type="submission" date="2023-04" db="EMBL/GenBank/DDBJ databases">
        <title>Ambrosiozyma monospora NBRC 10751.</title>
        <authorList>
            <person name="Ichikawa N."/>
            <person name="Sato H."/>
            <person name="Tonouchi N."/>
        </authorList>
    </citation>
    <scope>NUCLEOTIDE SEQUENCE</scope>
    <source>
        <strain evidence="1">NBRC 10751</strain>
    </source>
</reference>
<name>A0ACB5T9C5_AMBMO</name>
<sequence length="131" mass="15312">MTAKEPKIPKPPKRITNDDLYRRSTQYRFWSFTPTELQDLRTVSNRKGQQKVKEKILALDKTIPEAQVLDPENFPMVTQEEELSVVTFFARKCASYSFLPTQVKATAISYLYKLKPLPFHIFTNFSYITQS</sequence>
<dbReference type="EMBL" id="BSXS01005251">
    <property type="protein sequence ID" value="GME84103.1"/>
    <property type="molecule type" value="Genomic_DNA"/>
</dbReference>
<evidence type="ECO:0000313" key="2">
    <source>
        <dbReference type="Proteomes" id="UP001165064"/>
    </source>
</evidence>
<dbReference type="Proteomes" id="UP001165064">
    <property type="component" value="Unassembled WGS sequence"/>
</dbReference>
<organism evidence="1 2">
    <name type="scientific">Ambrosiozyma monospora</name>
    <name type="common">Yeast</name>
    <name type="synonym">Endomycopsis monosporus</name>
    <dbReference type="NCBI Taxonomy" id="43982"/>
    <lineage>
        <taxon>Eukaryota</taxon>
        <taxon>Fungi</taxon>
        <taxon>Dikarya</taxon>
        <taxon>Ascomycota</taxon>
        <taxon>Saccharomycotina</taxon>
        <taxon>Pichiomycetes</taxon>
        <taxon>Pichiales</taxon>
        <taxon>Pichiaceae</taxon>
        <taxon>Ambrosiozyma</taxon>
    </lineage>
</organism>
<accession>A0ACB5T9C5</accession>
<protein>
    <submittedName>
        <fullName evidence="1">Unnamed protein product</fullName>
    </submittedName>
</protein>
<evidence type="ECO:0000313" key="1">
    <source>
        <dbReference type="EMBL" id="GME84103.1"/>
    </source>
</evidence>
<comment type="caution">
    <text evidence="1">The sequence shown here is derived from an EMBL/GenBank/DDBJ whole genome shotgun (WGS) entry which is preliminary data.</text>
</comment>
<proteinExistence type="predicted"/>